<comment type="caution">
    <text evidence="3">The sequence shown here is derived from an EMBL/GenBank/DDBJ whole genome shotgun (WGS) entry which is preliminary data.</text>
</comment>
<dbReference type="AlphaFoldDB" id="A0AAE0F4G2"/>
<accession>A0AAE0F4G2</accession>
<feature type="region of interest" description="Disordered" evidence="1">
    <location>
        <begin position="1"/>
        <end position="66"/>
    </location>
</feature>
<dbReference type="EMBL" id="LGRX02026202">
    <property type="protein sequence ID" value="KAK3251184.1"/>
    <property type="molecule type" value="Genomic_DNA"/>
</dbReference>
<feature type="compositionally biased region" description="Acidic residues" evidence="1">
    <location>
        <begin position="12"/>
        <end position="35"/>
    </location>
</feature>
<dbReference type="Proteomes" id="UP001190700">
    <property type="component" value="Unassembled WGS sequence"/>
</dbReference>
<reference evidence="3 4" key="1">
    <citation type="journal article" date="2015" name="Genome Biol. Evol.">
        <title>Comparative Genomics of a Bacterivorous Green Alga Reveals Evolutionary Causalities and Consequences of Phago-Mixotrophic Mode of Nutrition.</title>
        <authorList>
            <person name="Burns J.A."/>
            <person name="Paasch A."/>
            <person name="Narechania A."/>
            <person name="Kim E."/>
        </authorList>
    </citation>
    <scope>NUCLEOTIDE SEQUENCE [LARGE SCALE GENOMIC DNA]</scope>
    <source>
        <strain evidence="3">PLY_AMNH</strain>
    </source>
</reference>
<feature type="compositionally biased region" description="Basic and acidic residues" evidence="1">
    <location>
        <begin position="1"/>
        <end position="11"/>
    </location>
</feature>
<name>A0AAE0F4G2_9CHLO</name>
<dbReference type="EMBL" id="LGRX02029861">
    <property type="protein sequence ID" value="KAK3246398.1"/>
    <property type="molecule type" value="Genomic_DNA"/>
</dbReference>
<evidence type="ECO:0000313" key="4">
    <source>
        <dbReference type="Proteomes" id="UP001190700"/>
    </source>
</evidence>
<gene>
    <name evidence="3" type="ORF">CYMTET_39468</name>
    <name evidence="2" type="ORF">CYMTET_44064</name>
</gene>
<sequence length="259" mass="29389">MSMWEEHITREDGDDVSEDYTDEGDSVATVTDDEMYVTRRDGDRDAIEEEPEGDDETTRGWEWGDENVGEDVQMPQTLLNDTTLRMLPKIPRGLSLEDLFLMVISWTAFTAPSPSQPIRDAEIDSDGGDNGARGIDGESNIPDAEMVWGNGEDMLKEWVECTNTEMSLHRPRLNGEDMEKWDLVLHWYDEEECWRQANFSRSRDCGKGDEHVENGVGAFKSNRWAVDGYHVGLDGDLRGAMDAEFSEEAQNEDHETTNP</sequence>
<organism evidence="3 4">
    <name type="scientific">Cymbomonas tetramitiformis</name>
    <dbReference type="NCBI Taxonomy" id="36881"/>
    <lineage>
        <taxon>Eukaryota</taxon>
        <taxon>Viridiplantae</taxon>
        <taxon>Chlorophyta</taxon>
        <taxon>Pyramimonadophyceae</taxon>
        <taxon>Pyramimonadales</taxon>
        <taxon>Pyramimonadaceae</taxon>
        <taxon>Cymbomonas</taxon>
    </lineage>
</organism>
<reference evidence="3" key="2">
    <citation type="submission" date="2023-06" db="EMBL/GenBank/DDBJ databases">
        <title>Long-read-based genome assembly of the green algal bacterivore Cymbomonas tetramitiformis.</title>
        <authorList>
            <person name="Gyaltshen Y."/>
            <person name="Rozenberg A."/>
            <person name="Paasch A."/>
            <person name="Burns J.A."/>
            <person name="Warring S."/>
            <person name="Larson R."/>
            <person name="Maurer-Alcala X."/>
            <person name="Dacks J."/>
            <person name="Kim E."/>
        </authorList>
    </citation>
    <scope>NUCLEOTIDE SEQUENCE</scope>
    <source>
        <strain evidence="3">PLY_AMNH</strain>
    </source>
</reference>
<keyword evidence="4" id="KW-1185">Reference proteome</keyword>
<proteinExistence type="predicted"/>
<feature type="compositionally biased region" description="Basic and acidic residues" evidence="1">
    <location>
        <begin position="36"/>
        <end position="45"/>
    </location>
</feature>
<feature type="compositionally biased region" description="Acidic residues" evidence="1">
    <location>
        <begin position="46"/>
        <end position="55"/>
    </location>
</feature>
<evidence type="ECO:0000313" key="2">
    <source>
        <dbReference type="EMBL" id="KAK3246398.1"/>
    </source>
</evidence>
<protein>
    <submittedName>
        <fullName evidence="3">Uncharacterized protein</fullName>
    </submittedName>
</protein>
<evidence type="ECO:0000313" key="3">
    <source>
        <dbReference type="EMBL" id="KAK3251184.1"/>
    </source>
</evidence>
<evidence type="ECO:0000256" key="1">
    <source>
        <dbReference type="SAM" id="MobiDB-lite"/>
    </source>
</evidence>